<evidence type="ECO:0000313" key="7">
    <source>
        <dbReference type="Proteomes" id="UP000008744"/>
    </source>
</evidence>
<dbReference type="GO" id="GO:0006338">
    <property type="term" value="P:chromatin remodeling"/>
    <property type="evidence" value="ECO:0007669"/>
    <property type="project" value="TreeGrafter"/>
</dbReference>
<dbReference type="Pfam" id="PF00439">
    <property type="entry name" value="Bromodomain"/>
    <property type="match status" value="1"/>
</dbReference>
<dbReference type="HOGENOM" id="CLU_562931_0_0_1"/>
<dbReference type="AlphaFoldDB" id="B4G9P5"/>
<dbReference type="InterPro" id="IPR018359">
    <property type="entry name" value="Bromodomain_CS"/>
</dbReference>
<protein>
    <submittedName>
        <fullName evidence="6">GL19519</fullName>
    </submittedName>
</protein>
<dbReference type="PROSITE" id="PS00633">
    <property type="entry name" value="BROMODOMAIN_1"/>
    <property type="match status" value="1"/>
</dbReference>
<dbReference type="InterPro" id="IPR036427">
    <property type="entry name" value="Bromodomain-like_sf"/>
</dbReference>
<dbReference type="SMR" id="B4G9P5"/>
<dbReference type="OrthoDB" id="21449at2759"/>
<dbReference type="EMBL" id="CH479180">
    <property type="protein sequence ID" value="EDW29075.1"/>
    <property type="molecule type" value="Genomic_DNA"/>
</dbReference>
<evidence type="ECO:0000256" key="1">
    <source>
        <dbReference type="ARBA" id="ARBA00022737"/>
    </source>
</evidence>
<gene>
    <name evidence="6" type="primary">Dper\GL19519</name>
    <name evidence="6" type="ORF">Dper_GL19519</name>
</gene>
<dbReference type="SMART" id="SM00297">
    <property type="entry name" value="BROMO"/>
    <property type="match status" value="1"/>
</dbReference>
<name>B4G9P5_DROPE</name>
<feature type="domain" description="Bromo" evidence="5">
    <location>
        <begin position="130"/>
        <end position="202"/>
    </location>
</feature>
<dbReference type="PRINTS" id="PR00503">
    <property type="entry name" value="BROMODOMAIN"/>
</dbReference>
<feature type="region of interest" description="Disordered" evidence="4">
    <location>
        <begin position="430"/>
        <end position="455"/>
    </location>
</feature>
<dbReference type="Proteomes" id="UP000008744">
    <property type="component" value="Unassembled WGS sequence"/>
</dbReference>
<keyword evidence="2 3" id="KW-0103">Bromodomain</keyword>
<dbReference type="InterPro" id="IPR001487">
    <property type="entry name" value="Bromodomain"/>
</dbReference>
<evidence type="ECO:0000313" key="6">
    <source>
        <dbReference type="EMBL" id="EDW29075.1"/>
    </source>
</evidence>
<evidence type="ECO:0000256" key="2">
    <source>
        <dbReference type="ARBA" id="ARBA00023117"/>
    </source>
</evidence>
<keyword evidence="7" id="KW-1185">Reference proteome</keyword>
<proteinExistence type="predicted"/>
<dbReference type="PANTHER" id="PTHR22880">
    <property type="entry name" value="FALZ-RELATED BROMODOMAIN-CONTAINING PROTEINS"/>
    <property type="match status" value="1"/>
</dbReference>
<dbReference type="GO" id="GO:0006355">
    <property type="term" value="P:regulation of DNA-templated transcription"/>
    <property type="evidence" value="ECO:0007669"/>
    <property type="project" value="TreeGrafter"/>
</dbReference>
<dbReference type="InterPro" id="IPR050935">
    <property type="entry name" value="Bromo_chromatin_reader"/>
</dbReference>
<dbReference type="GO" id="GO:0005634">
    <property type="term" value="C:nucleus"/>
    <property type="evidence" value="ECO:0007669"/>
    <property type="project" value="TreeGrafter"/>
</dbReference>
<keyword evidence="1" id="KW-0677">Repeat</keyword>
<dbReference type="KEGG" id="dpe:6589032"/>
<organism evidence="7">
    <name type="scientific">Drosophila persimilis</name>
    <name type="common">Fruit fly</name>
    <dbReference type="NCBI Taxonomy" id="7234"/>
    <lineage>
        <taxon>Eukaryota</taxon>
        <taxon>Metazoa</taxon>
        <taxon>Ecdysozoa</taxon>
        <taxon>Arthropoda</taxon>
        <taxon>Hexapoda</taxon>
        <taxon>Insecta</taxon>
        <taxon>Pterygota</taxon>
        <taxon>Neoptera</taxon>
        <taxon>Endopterygota</taxon>
        <taxon>Diptera</taxon>
        <taxon>Brachycera</taxon>
        <taxon>Muscomorpha</taxon>
        <taxon>Ephydroidea</taxon>
        <taxon>Drosophilidae</taxon>
        <taxon>Drosophila</taxon>
        <taxon>Sophophora</taxon>
    </lineage>
</organism>
<evidence type="ECO:0000259" key="5">
    <source>
        <dbReference type="PROSITE" id="PS50014"/>
    </source>
</evidence>
<evidence type="ECO:0000256" key="3">
    <source>
        <dbReference type="PROSITE-ProRule" id="PRU00035"/>
    </source>
</evidence>
<dbReference type="CDD" id="cd05498">
    <property type="entry name" value="Bromo_Brdt_II_like"/>
    <property type="match status" value="1"/>
</dbReference>
<dbReference type="InterPro" id="IPR043509">
    <property type="entry name" value="Bromo_Brdt_II"/>
</dbReference>
<evidence type="ECO:0000256" key="4">
    <source>
        <dbReference type="SAM" id="MobiDB-lite"/>
    </source>
</evidence>
<sequence>MDSMDLMDSALPKLKPRIASPPNVDLELDISTMLEVKLDEDLPTMPEVNVLPEVKAEPLFPALPEVDLSAMLMLKLEDDFSTMQNVKQEPGPSALLPKVKFESRLVKPKKKLSEALKSCNEILMVLFSKKHSAYAWPFYEPVDAQNLGLYDYYNIIKTPMDLGTVKQKLDNRVYKSASAFAADMRLIFSNCYKYNPVHHDIVIMCEKLQLAFEMLYVKVPGEILSDSSSEDEEEVCSDVENESSTDEEVDIVCSPKLDIFKTCNHMEEKRRLMLENKTRAIVKDLLSAKRRIIDKNIIGLEHETEKLAEEISALKKRKKPGEKMINTVLNESSSDEDISDKLRISQSMVQTALFKVNSLMQRNYKLIQDKSKYKRVEKAVSAKGKIIDRNPIDLEEEIRKLTEEISAMQNFEKPENKGINAISGCSSRLRQPTLPPGGKKATMISGNETGWKTPMRRRPRAFRPHLHARKNCKSRTNLMAAFEDTL</sequence>
<dbReference type="FunFam" id="1.20.920.10:FF:000003">
    <property type="entry name" value="Bromodomain-containing protein 2"/>
    <property type="match status" value="1"/>
</dbReference>
<dbReference type="Gene3D" id="1.20.920.10">
    <property type="entry name" value="Bromodomain-like"/>
    <property type="match status" value="1"/>
</dbReference>
<dbReference type="SUPFAM" id="SSF47370">
    <property type="entry name" value="Bromodomain"/>
    <property type="match status" value="1"/>
</dbReference>
<dbReference type="GO" id="GO:0000785">
    <property type="term" value="C:chromatin"/>
    <property type="evidence" value="ECO:0007669"/>
    <property type="project" value="TreeGrafter"/>
</dbReference>
<dbReference type="PROSITE" id="PS50014">
    <property type="entry name" value="BROMODOMAIN_2"/>
    <property type="match status" value="1"/>
</dbReference>
<dbReference type="eggNOG" id="KOG1474">
    <property type="taxonomic scope" value="Eukaryota"/>
</dbReference>
<reference evidence="6 7" key="1">
    <citation type="journal article" date="2007" name="Nature">
        <title>Evolution of genes and genomes on the Drosophila phylogeny.</title>
        <authorList>
            <consortium name="Drosophila 12 Genomes Consortium"/>
            <person name="Clark A.G."/>
            <person name="Eisen M.B."/>
            <person name="Smith D.R."/>
            <person name="Bergman C.M."/>
            <person name="Oliver B."/>
            <person name="Markow T.A."/>
            <person name="Kaufman T.C."/>
            <person name="Kellis M."/>
            <person name="Gelbart W."/>
            <person name="Iyer V.N."/>
            <person name="Pollard D.A."/>
            <person name="Sackton T.B."/>
            <person name="Larracuente A.M."/>
            <person name="Singh N.D."/>
            <person name="Abad J.P."/>
            <person name="Abt D.N."/>
            <person name="Adryan B."/>
            <person name="Aguade M."/>
            <person name="Akashi H."/>
            <person name="Anderson W.W."/>
            <person name="Aquadro C.F."/>
            <person name="Ardell D.H."/>
            <person name="Arguello R."/>
            <person name="Artieri C.G."/>
            <person name="Barbash D.A."/>
            <person name="Barker D."/>
            <person name="Barsanti P."/>
            <person name="Batterham P."/>
            <person name="Batzoglou S."/>
            <person name="Begun D."/>
            <person name="Bhutkar A."/>
            <person name="Blanco E."/>
            <person name="Bosak S.A."/>
            <person name="Bradley R.K."/>
            <person name="Brand A.D."/>
            <person name="Brent M.R."/>
            <person name="Brooks A.N."/>
            <person name="Brown R.H."/>
            <person name="Butlin R.K."/>
            <person name="Caggese C."/>
            <person name="Calvi B.R."/>
            <person name="Bernardo de Carvalho A."/>
            <person name="Caspi A."/>
            <person name="Castrezana S."/>
            <person name="Celniker S.E."/>
            <person name="Chang J.L."/>
            <person name="Chapple C."/>
            <person name="Chatterji S."/>
            <person name="Chinwalla A."/>
            <person name="Civetta A."/>
            <person name="Clifton S.W."/>
            <person name="Comeron J.M."/>
            <person name="Costello J.C."/>
            <person name="Coyne J.A."/>
            <person name="Daub J."/>
            <person name="David R.G."/>
            <person name="Delcher A.L."/>
            <person name="Delehaunty K."/>
            <person name="Do C.B."/>
            <person name="Ebling H."/>
            <person name="Edwards K."/>
            <person name="Eickbush T."/>
            <person name="Evans J.D."/>
            <person name="Filipski A."/>
            <person name="Findeiss S."/>
            <person name="Freyhult E."/>
            <person name="Fulton L."/>
            <person name="Fulton R."/>
            <person name="Garcia A.C."/>
            <person name="Gardiner A."/>
            <person name="Garfield D.A."/>
            <person name="Garvin B.E."/>
            <person name="Gibson G."/>
            <person name="Gilbert D."/>
            <person name="Gnerre S."/>
            <person name="Godfrey J."/>
            <person name="Good R."/>
            <person name="Gotea V."/>
            <person name="Gravely B."/>
            <person name="Greenberg A.J."/>
            <person name="Griffiths-Jones S."/>
            <person name="Gross S."/>
            <person name="Guigo R."/>
            <person name="Gustafson E.A."/>
            <person name="Haerty W."/>
            <person name="Hahn M.W."/>
            <person name="Halligan D.L."/>
            <person name="Halpern A.L."/>
            <person name="Halter G.M."/>
            <person name="Han M.V."/>
            <person name="Heger A."/>
            <person name="Hillier L."/>
            <person name="Hinrichs A.S."/>
            <person name="Holmes I."/>
            <person name="Hoskins R.A."/>
            <person name="Hubisz M.J."/>
            <person name="Hultmark D."/>
            <person name="Huntley M.A."/>
            <person name="Jaffe D.B."/>
            <person name="Jagadeeshan S."/>
            <person name="Jeck W.R."/>
            <person name="Johnson J."/>
            <person name="Jones C.D."/>
            <person name="Jordan W.C."/>
            <person name="Karpen G.H."/>
            <person name="Kataoka E."/>
            <person name="Keightley P.D."/>
            <person name="Kheradpour P."/>
            <person name="Kirkness E.F."/>
            <person name="Koerich L.B."/>
            <person name="Kristiansen K."/>
            <person name="Kudrna D."/>
            <person name="Kulathinal R.J."/>
            <person name="Kumar S."/>
            <person name="Kwok R."/>
            <person name="Lander E."/>
            <person name="Langley C.H."/>
            <person name="Lapoint R."/>
            <person name="Lazzaro B.P."/>
            <person name="Lee S.J."/>
            <person name="Levesque L."/>
            <person name="Li R."/>
            <person name="Lin C.F."/>
            <person name="Lin M.F."/>
            <person name="Lindblad-Toh K."/>
            <person name="Llopart A."/>
            <person name="Long M."/>
            <person name="Low L."/>
            <person name="Lozovsky E."/>
            <person name="Lu J."/>
            <person name="Luo M."/>
            <person name="Machado C.A."/>
            <person name="Makalowski W."/>
            <person name="Marzo M."/>
            <person name="Matsuda M."/>
            <person name="Matzkin L."/>
            <person name="McAllister B."/>
            <person name="McBride C.S."/>
            <person name="McKernan B."/>
            <person name="McKernan K."/>
            <person name="Mendez-Lago M."/>
            <person name="Minx P."/>
            <person name="Mollenhauer M.U."/>
            <person name="Montooth K."/>
            <person name="Mount S.M."/>
            <person name="Mu X."/>
            <person name="Myers E."/>
            <person name="Negre B."/>
            <person name="Newfeld S."/>
            <person name="Nielsen R."/>
            <person name="Noor M.A."/>
            <person name="O'Grady P."/>
            <person name="Pachter L."/>
            <person name="Papaceit M."/>
            <person name="Parisi M.J."/>
            <person name="Parisi M."/>
            <person name="Parts L."/>
            <person name="Pedersen J.S."/>
            <person name="Pesole G."/>
            <person name="Phillippy A.M."/>
            <person name="Ponting C.P."/>
            <person name="Pop M."/>
            <person name="Porcelli D."/>
            <person name="Powell J.R."/>
            <person name="Prohaska S."/>
            <person name="Pruitt K."/>
            <person name="Puig M."/>
            <person name="Quesneville H."/>
            <person name="Ram K.R."/>
            <person name="Rand D."/>
            <person name="Rasmussen M.D."/>
            <person name="Reed L.K."/>
            <person name="Reenan R."/>
            <person name="Reily A."/>
            <person name="Remington K.A."/>
            <person name="Rieger T.T."/>
            <person name="Ritchie M.G."/>
            <person name="Robin C."/>
            <person name="Rogers Y.H."/>
            <person name="Rohde C."/>
            <person name="Rozas J."/>
            <person name="Rubenfield M.J."/>
            <person name="Ruiz A."/>
            <person name="Russo S."/>
            <person name="Salzberg S.L."/>
            <person name="Sanchez-Gracia A."/>
            <person name="Saranga D.J."/>
            <person name="Sato H."/>
            <person name="Schaeffer S.W."/>
            <person name="Schatz M.C."/>
            <person name="Schlenke T."/>
            <person name="Schwartz R."/>
            <person name="Segarra C."/>
            <person name="Singh R.S."/>
            <person name="Sirot L."/>
            <person name="Sirota M."/>
            <person name="Sisneros N.B."/>
            <person name="Smith C.D."/>
            <person name="Smith T.F."/>
            <person name="Spieth J."/>
            <person name="Stage D.E."/>
            <person name="Stark A."/>
            <person name="Stephan W."/>
            <person name="Strausberg R.L."/>
            <person name="Strempel S."/>
            <person name="Sturgill D."/>
            <person name="Sutton G."/>
            <person name="Sutton G.G."/>
            <person name="Tao W."/>
            <person name="Teichmann S."/>
            <person name="Tobari Y.N."/>
            <person name="Tomimura Y."/>
            <person name="Tsolas J.M."/>
            <person name="Valente V.L."/>
            <person name="Venter E."/>
            <person name="Venter J.C."/>
            <person name="Vicario S."/>
            <person name="Vieira F.G."/>
            <person name="Vilella A.J."/>
            <person name="Villasante A."/>
            <person name="Walenz B."/>
            <person name="Wang J."/>
            <person name="Wasserman M."/>
            <person name="Watts T."/>
            <person name="Wilson D."/>
            <person name="Wilson R.K."/>
            <person name="Wing R.A."/>
            <person name="Wolfner M.F."/>
            <person name="Wong A."/>
            <person name="Wong G.K."/>
            <person name="Wu C.I."/>
            <person name="Wu G."/>
            <person name="Yamamoto D."/>
            <person name="Yang H.P."/>
            <person name="Yang S.P."/>
            <person name="Yorke J.A."/>
            <person name="Yoshida K."/>
            <person name="Zdobnov E."/>
            <person name="Zhang P."/>
            <person name="Zhang Y."/>
            <person name="Zimin A.V."/>
            <person name="Baldwin J."/>
            <person name="Abdouelleil A."/>
            <person name="Abdulkadir J."/>
            <person name="Abebe A."/>
            <person name="Abera B."/>
            <person name="Abreu J."/>
            <person name="Acer S.C."/>
            <person name="Aftuck L."/>
            <person name="Alexander A."/>
            <person name="An P."/>
            <person name="Anderson E."/>
            <person name="Anderson S."/>
            <person name="Arachi H."/>
            <person name="Azer M."/>
            <person name="Bachantsang P."/>
            <person name="Barry A."/>
            <person name="Bayul T."/>
            <person name="Berlin A."/>
            <person name="Bessette D."/>
            <person name="Bloom T."/>
            <person name="Blye J."/>
            <person name="Boguslavskiy L."/>
            <person name="Bonnet C."/>
            <person name="Boukhgalter B."/>
            <person name="Bourzgui I."/>
            <person name="Brown A."/>
            <person name="Cahill P."/>
            <person name="Channer S."/>
            <person name="Cheshatsang Y."/>
            <person name="Chuda L."/>
            <person name="Citroen M."/>
            <person name="Collymore A."/>
            <person name="Cooke P."/>
            <person name="Costello M."/>
            <person name="D'Aco K."/>
            <person name="Daza R."/>
            <person name="De Haan G."/>
            <person name="DeGray S."/>
            <person name="DeMaso C."/>
            <person name="Dhargay N."/>
            <person name="Dooley K."/>
            <person name="Dooley E."/>
            <person name="Doricent M."/>
            <person name="Dorje P."/>
            <person name="Dorjee K."/>
            <person name="Dupes A."/>
            <person name="Elong R."/>
            <person name="Falk J."/>
            <person name="Farina A."/>
            <person name="Faro S."/>
            <person name="Ferguson D."/>
            <person name="Fisher S."/>
            <person name="Foley C.D."/>
            <person name="Franke A."/>
            <person name="Friedrich D."/>
            <person name="Gadbois L."/>
            <person name="Gearin G."/>
            <person name="Gearin C.R."/>
            <person name="Giannoukos G."/>
            <person name="Goode T."/>
            <person name="Graham J."/>
            <person name="Grandbois E."/>
            <person name="Grewal S."/>
            <person name="Gyaltsen K."/>
            <person name="Hafez N."/>
            <person name="Hagos B."/>
            <person name="Hall J."/>
            <person name="Henson C."/>
            <person name="Hollinger A."/>
            <person name="Honan T."/>
            <person name="Huard M.D."/>
            <person name="Hughes L."/>
            <person name="Hurhula B."/>
            <person name="Husby M.E."/>
            <person name="Kamat A."/>
            <person name="Kanga B."/>
            <person name="Kashin S."/>
            <person name="Khazanovich D."/>
            <person name="Kisner P."/>
            <person name="Lance K."/>
            <person name="Lara M."/>
            <person name="Lee W."/>
            <person name="Lennon N."/>
            <person name="Letendre F."/>
            <person name="LeVine R."/>
            <person name="Lipovsky A."/>
            <person name="Liu X."/>
            <person name="Liu J."/>
            <person name="Liu S."/>
            <person name="Lokyitsang T."/>
            <person name="Lokyitsang Y."/>
            <person name="Lubonja R."/>
            <person name="Lui A."/>
            <person name="MacDonald P."/>
            <person name="Magnisalis V."/>
            <person name="Maru K."/>
            <person name="Matthews C."/>
            <person name="McCusker W."/>
            <person name="McDonough S."/>
            <person name="Mehta T."/>
            <person name="Meldrim J."/>
            <person name="Meneus L."/>
            <person name="Mihai O."/>
            <person name="Mihalev A."/>
            <person name="Mihova T."/>
            <person name="Mittelman R."/>
            <person name="Mlenga V."/>
            <person name="Montmayeur A."/>
            <person name="Mulrain L."/>
            <person name="Navidi A."/>
            <person name="Naylor J."/>
            <person name="Negash T."/>
            <person name="Nguyen T."/>
            <person name="Nguyen N."/>
            <person name="Nicol R."/>
            <person name="Norbu C."/>
            <person name="Norbu N."/>
            <person name="Novod N."/>
            <person name="O'Neill B."/>
            <person name="Osman S."/>
            <person name="Markiewicz E."/>
            <person name="Oyono O.L."/>
            <person name="Patti C."/>
            <person name="Phunkhang P."/>
            <person name="Pierre F."/>
            <person name="Priest M."/>
            <person name="Raghuraman S."/>
            <person name="Rege F."/>
            <person name="Reyes R."/>
            <person name="Rise C."/>
            <person name="Rogov P."/>
            <person name="Ross K."/>
            <person name="Ryan E."/>
            <person name="Settipalli S."/>
            <person name="Shea T."/>
            <person name="Sherpa N."/>
            <person name="Shi L."/>
            <person name="Shih D."/>
            <person name="Sparrow T."/>
            <person name="Spaulding J."/>
            <person name="Stalker J."/>
            <person name="Stange-Thomann N."/>
            <person name="Stavropoulos S."/>
            <person name="Stone C."/>
            <person name="Strader C."/>
            <person name="Tesfaye S."/>
            <person name="Thomson T."/>
            <person name="Thoulutsang Y."/>
            <person name="Thoulutsang D."/>
            <person name="Topham K."/>
            <person name="Topping I."/>
            <person name="Tsamla T."/>
            <person name="Vassiliev H."/>
            <person name="Vo A."/>
            <person name="Wangchuk T."/>
            <person name="Wangdi T."/>
            <person name="Weiand M."/>
            <person name="Wilkinson J."/>
            <person name="Wilson A."/>
            <person name="Yadav S."/>
            <person name="Young G."/>
            <person name="Yu Q."/>
            <person name="Zembek L."/>
            <person name="Zhong D."/>
            <person name="Zimmer A."/>
            <person name="Zwirko Z."/>
            <person name="Jaffe D.B."/>
            <person name="Alvarez P."/>
            <person name="Brockman W."/>
            <person name="Butler J."/>
            <person name="Chin C."/>
            <person name="Gnerre S."/>
            <person name="Grabherr M."/>
            <person name="Kleber M."/>
            <person name="Mauceli E."/>
            <person name="MacCallum I."/>
        </authorList>
    </citation>
    <scope>NUCLEOTIDE SEQUENCE [LARGE SCALE GENOMIC DNA]</scope>
    <source>
        <strain evidence="7">MSH-3 / Tucson 14011-0111.49</strain>
    </source>
</reference>
<accession>B4G9P5</accession>
<dbReference type="OMA" id="DIVIMCE"/>
<dbReference type="STRING" id="7234.B4G9P5"/>
<dbReference type="PANTHER" id="PTHR22880:SF225">
    <property type="entry name" value="BROMODOMAIN-CONTAINING PROTEIN BET-1-RELATED"/>
    <property type="match status" value="1"/>
</dbReference>